<dbReference type="SUPFAM" id="SSF48403">
    <property type="entry name" value="Ankyrin repeat"/>
    <property type="match status" value="1"/>
</dbReference>
<evidence type="ECO:0000256" key="1">
    <source>
        <dbReference type="ARBA" id="ARBA00022737"/>
    </source>
</evidence>
<name>A0A4D9D1A2_9STRA</name>
<feature type="compositionally biased region" description="Basic and acidic residues" evidence="4">
    <location>
        <begin position="317"/>
        <end position="330"/>
    </location>
</feature>
<organism evidence="5 6">
    <name type="scientific">Nannochloropsis salina CCMP1776</name>
    <dbReference type="NCBI Taxonomy" id="1027361"/>
    <lineage>
        <taxon>Eukaryota</taxon>
        <taxon>Sar</taxon>
        <taxon>Stramenopiles</taxon>
        <taxon>Ochrophyta</taxon>
        <taxon>Eustigmatophyceae</taxon>
        <taxon>Eustigmatales</taxon>
        <taxon>Monodopsidaceae</taxon>
        <taxon>Microchloropsis</taxon>
        <taxon>Microchloropsis salina</taxon>
    </lineage>
</organism>
<dbReference type="PROSITE" id="PS50088">
    <property type="entry name" value="ANK_REPEAT"/>
    <property type="match status" value="2"/>
</dbReference>
<accession>A0A4D9D1A2</accession>
<dbReference type="EMBL" id="SDOX01000015">
    <property type="protein sequence ID" value="TFJ85332.1"/>
    <property type="molecule type" value="Genomic_DNA"/>
</dbReference>
<dbReference type="GO" id="GO:0005634">
    <property type="term" value="C:nucleus"/>
    <property type="evidence" value="ECO:0007669"/>
    <property type="project" value="TreeGrafter"/>
</dbReference>
<keyword evidence="2 3" id="KW-0040">ANK repeat</keyword>
<protein>
    <submittedName>
        <fullName evidence="5">Uncharacterized protein</fullName>
    </submittedName>
</protein>
<feature type="repeat" description="ANK" evidence="3">
    <location>
        <begin position="69"/>
        <end position="101"/>
    </location>
</feature>
<dbReference type="SMART" id="SM00248">
    <property type="entry name" value="ANK"/>
    <property type="match status" value="4"/>
</dbReference>
<dbReference type="OrthoDB" id="7464126at2759"/>
<feature type="repeat" description="ANK" evidence="3">
    <location>
        <begin position="36"/>
        <end position="68"/>
    </location>
</feature>
<dbReference type="Pfam" id="PF00023">
    <property type="entry name" value="Ank"/>
    <property type="match status" value="1"/>
</dbReference>
<comment type="caution">
    <text evidence="5">The sequence shown here is derived from an EMBL/GenBank/DDBJ whole genome shotgun (WGS) entry which is preliminary data.</text>
</comment>
<dbReference type="PROSITE" id="PS50297">
    <property type="entry name" value="ANK_REP_REGION"/>
    <property type="match status" value="1"/>
</dbReference>
<feature type="region of interest" description="Disordered" evidence="4">
    <location>
        <begin position="314"/>
        <end position="343"/>
    </location>
</feature>
<dbReference type="AlphaFoldDB" id="A0A4D9D1A2"/>
<keyword evidence="1" id="KW-0677">Repeat</keyword>
<sequence length="384" mass="42577">MVWHGIHLSAIAKQLPAIRGYLQEDVRLIDLQDDTYGMSPLIWSCVMGHDDVAAWLLARGASVDLVDSGGRSALFYASKIGYLDLVSVLLKHNPDVRKQSTEDVVKALIDHACSLPPLSSKSNACFSSSHSSFASTTVTTTSRAAASSLSSSSVQSPAIKEYLDLVTRRGNSAVHCASRFPQILKILLQKGANPTLVNREGHTALEIAMAKNVPASVRVLKKYLQEKESRRARCLYKARAICDASHALRHTYVTSKTRAEKRRKCLSVTPGYLEERVAQEAPLPLLLVGSRGEDKKSERENGRGRGLSQVVRANRKRSFERQEEGEEPVKALHAQTARCPSVQDPRTQVREAVFWHAVGGGLKRELFVELMDMMLPKWDPERVR</sequence>
<dbReference type="Proteomes" id="UP000355283">
    <property type="component" value="Unassembled WGS sequence"/>
</dbReference>
<gene>
    <name evidence="5" type="ORF">NSK_003380</name>
</gene>
<evidence type="ECO:0000313" key="5">
    <source>
        <dbReference type="EMBL" id="TFJ85332.1"/>
    </source>
</evidence>
<reference evidence="5 6" key="1">
    <citation type="submission" date="2019-01" db="EMBL/GenBank/DDBJ databases">
        <title>Nuclear Genome Assembly of the Microalgal Biofuel strain Nannochloropsis salina CCMP1776.</title>
        <authorList>
            <person name="Hovde B."/>
        </authorList>
    </citation>
    <scope>NUCLEOTIDE SEQUENCE [LARGE SCALE GENOMIC DNA]</scope>
    <source>
        <strain evidence="5 6">CCMP1776</strain>
    </source>
</reference>
<dbReference type="InterPro" id="IPR036770">
    <property type="entry name" value="Ankyrin_rpt-contain_sf"/>
</dbReference>
<dbReference type="InterPro" id="IPR050776">
    <property type="entry name" value="Ank_Repeat/CDKN_Inhibitor"/>
</dbReference>
<evidence type="ECO:0000313" key="6">
    <source>
        <dbReference type="Proteomes" id="UP000355283"/>
    </source>
</evidence>
<keyword evidence="6" id="KW-1185">Reference proteome</keyword>
<dbReference type="PANTHER" id="PTHR24201">
    <property type="entry name" value="ANK_REP_REGION DOMAIN-CONTAINING PROTEIN"/>
    <property type="match status" value="1"/>
</dbReference>
<evidence type="ECO:0000256" key="4">
    <source>
        <dbReference type="SAM" id="MobiDB-lite"/>
    </source>
</evidence>
<dbReference type="Pfam" id="PF12796">
    <property type="entry name" value="Ank_2"/>
    <property type="match status" value="1"/>
</dbReference>
<dbReference type="PANTHER" id="PTHR24201:SF16">
    <property type="entry name" value="ANKYRIN-1-LIKE-RELATED"/>
    <property type="match status" value="1"/>
</dbReference>
<evidence type="ECO:0000256" key="3">
    <source>
        <dbReference type="PROSITE-ProRule" id="PRU00023"/>
    </source>
</evidence>
<evidence type="ECO:0000256" key="2">
    <source>
        <dbReference type="ARBA" id="ARBA00023043"/>
    </source>
</evidence>
<dbReference type="InterPro" id="IPR002110">
    <property type="entry name" value="Ankyrin_rpt"/>
</dbReference>
<proteinExistence type="predicted"/>
<dbReference type="Gene3D" id="1.25.40.20">
    <property type="entry name" value="Ankyrin repeat-containing domain"/>
    <property type="match status" value="1"/>
</dbReference>